<dbReference type="EMBL" id="GBRH01159238">
    <property type="protein sequence ID" value="JAE38658.1"/>
    <property type="molecule type" value="Transcribed_RNA"/>
</dbReference>
<protein>
    <submittedName>
        <fullName evidence="1">Uncharacterized protein</fullName>
    </submittedName>
</protein>
<proteinExistence type="predicted"/>
<name>A0A0A9I0I1_ARUDO</name>
<accession>A0A0A9I0I1</accession>
<reference evidence="1" key="2">
    <citation type="journal article" date="2015" name="Data Brief">
        <title>Shoot transcriptome of the giant reed, Arundo donax.</title>
        <authorList>
            <person name="Barrero R.A."/>
            <person name="Guerrero F.D."/>
            <person name="Moolhuijzen P."/>
            <person name="Goolsby J.A."/>
            <person name="Tidwell J."/>
            <person name="Bellgard S.E."/>
            <person name="Bellgard M.I."/>
        </authorList>
    </citation>
    <scope>NUCLEOTIDE SEQUENCE</scope>
    <source>
        <tissue evidence="1">Shoot tissue taken approximately 20 cm above the soil surface</tissue>
    </source>
</reference>
<dbReference type="AlphaFoldDB" id="A0A0A9I0I1"/>
<sequence>MLQAVKEILEEKTIKRSSPCINGATFTFERSKMHEELHACLQEAAKLKCEQPTDPAFDDGA</sequence>
<evidence type="ECO:0000313" key="1">
    <source>
        <dbReference type="EMBL" id="JAE38658.1"/>
    </source>
</evidence>
<reference evidence="1" key="1">
    <citation type="submission" date="2014-09" db="EMBL/GenBank/DDBJ databases">
        <authorList>
            <person name="Magalhaes I.L.F."/>
            <person name="Oliveira U."/>
            <person name="Santos F.R."/>
            <person name="Vidigal T.H.D.A."/>
            <person name="Brescovit A.D."/>
            <person name="Santos A.J."/>
        </authorList>
    </citation>
    <scope>NUCLEOTIDE SEQUENCE</scope>
    <source>
        <tissue evidence="1">Shoot tissue taken approximately 20 cm above the soil surface</tissue>
    </source>
</reference>
<organism evidence="1">
    <name type="scientific">Arundo donax</name>
    <name type="common">Giant reed</name>
    <name type="synonym">Donax arundinaceus</name>
    <dbReference type="NCBI Taxonomy" id="35708"/>
    <lineage>
        <taxon>Eukaryota</taxon>
        <taxon>Viridiplantae</taxon>
        <taxon>Streptophyta</taxon>
        <taxon>Embryophyta</taxon>
        <taxon>Tracheophyta</taxon>
        <taxon>Spermatophyta</taxon>
        <taxon>Magnoliopsida</taxon>
        <taxon>Liliopsida</taxon>
        <taxon>Poales</taxon>
        <taxon>Poaceae</taxon>
        <taxon>PACMAD clade</taxon>
        <taxon>Arundinoideae</taxon>
        <taxon>Arundineae</taxon>
        <taxon>Arundo</taxon>
    </lineage>
</organism>